<dbReference type="Proteomes" id="UP000295418">
    <property type="component" value="Unassembled WGS sequence"/>
</dbReference>
<dbReference type="AlphaFoldDB" id="A0A4R4E5S8"/>
<evidence type="ECO:0000313" key="2">
    <source>
        <dbReference type="EMBL" id="TCZ74233.1"/>
    </source>
</evidence>
<dbReference type="RefSeq" id="WP_132419801.1">
    <property type="nucleotide sequence ID" value="NZ_SKFG01000027.1"/>
</dbReference>
<dbReference type="EMBL" id="SKFG01000027">
    <property type="protein sequence ID" value="TCZ74233.1"/>
    <property type="molecule type" value="Genomic_DNA"/>
</dbReference>
<keyword evidence="3" id="KW-1185">Reference proteome</keyword>
<keyword evidence="1" id="KW-0472">Membrane</keyword>
<name>A0A4R4E5S8_9BACL</name>
<proteinExistence type="predicted"/>
<gene>
    <name evidence="2" type="ORF">E0485_19800</name>
</gene>
<reference evidence="2 3" key="1">
    <citation type="submission" date="2019-03" db="EMBL/GenBank/DDBJ databases">
        <authorList>
            <person name="Kim M.K.M."/>
        </authorList>
    </citation>
    <scope>NUCLEOTIDE SEQUENCE [LARGE SCALE GENOMIC DNA]</scope>
    <source>
        <strain evidence="2 3">18JY21-1</strain>
    </source>
</reference>
<comment type="caution">
    <text evidence="2">The sequence shown here is derived from an EMBL/GenBank/DDBJ whole genome shotgun (WGS) entry which is preliminary data.</text>
</comment>
<organism evidence="2 3">
    <name type="scientific">Paenibacillus albiflavus</name>
    <dbReference type="NCBI Taxonomy" id="2545760"/>
    <lineage>
        <taxon>Bacteria</taxon>
        <taxon>Bacillati</taxon>
        <taxon>Bacillota</taxon>
        <taxon>Bacilli</taxon>
        <taxon>Bacillales</taxon>
        <taxon>Paenibacillaceae</taxon>
        <taxon>Paenibacillus</taxon>
    </lineage>
</organism>
<dbReference type="OrthoDB" id="2970479at2"/>
<feature type="transmembrane region" description="Helical" evidence="1">
    <location>
        <begin position="20"/>
        <end position="43"/>
    </location>
</feature>
<evidence type="ECO:0000256" key="1">
    <source>
        <dbReference type="SAM" id="Phobius"/>
    </source>
</evidence>
<accession>A0A4R4E5S8</accession>
<keyword evidence="1" id="KW-0812">Transmembrane</keyword>
<feature type="transmembrane region" description="Helical" evidence="1">
    <location>
        <begin position="49"/>
        <end position="68"/>
    </location>
</feature>
<evidence type="ECO:0000313" key="3">
    <source>
        <dbReference type="Proteomes" id="UP000295418"/>
    </source>
</evidence>
<keyword evidence="1" id="KW-1133">Transmembrane helix</keyword>
<sequence length="94" mass="10772">MNEQQAARWAKTRDKGRNKYIVTFGMLTIGVCITLLLSIMEFISNNEITPMYVVVRFFVFSVIGIILSNKTWERNERRFQAYTSASGAKGKVSK</sequence>
<protein>
    <submittedName>
        <fullName evidence="2">Uncharacterized protein</fullName>
    </submittedName>
</protein>